<keyword evidence="2" id="KW-1185">Reference proteome</keyword>
<dbReference type="InterPro" id="IPR036388">
    <property type="entry name" value="WH-like_DNA-bd_sf"/>
</dbReference>
<sequence length="546" mass="61005">MSSLLEISLFGTCLVRVTGGPACEIKSAKQRAIVALLVTAPFGRRSRTFLQETLWGHAGYDSGHQNLRRALSDMRKVLGDDFDRFIRPTNRDIEINMDYVRLLGSPRDGMFLDDLNIPAPQFTRWVDEIRKSPEAVLNLFPTTPEAAHTRPRPRVTVLPLAVLDTDPNMRVMADWVAEEACRSLSRSNLLSVISHLSSRAMAQRSIDLVSVRDTLDVDYVVTGTLRKRSGEMIVDFDFIDARGGDILWNRHFSCPADSFSDQLQARLVNVIQAIGRSIADSTIDYVKDRPLPMIEDHQLILAGVSLMHRTPMRDFVSSRAYLEEACSRMPNVSLAHAWLAKWYVLSVFKGFSTERSNDTQKALDCTARALDTDSNCSFSLTIDGFAHNNLLKNMGVAEQRYNAALDVNPNEALSWLLRGTLMAFQDEGAAAIKATETAQCLSPIDPFGYYYDSLASSAYIAAENFEEALLRAERSLAKNDRHLSTLRTRTTALHFLGRAEEARKSAQELVRFHPSFNIDEYKRNHPSAGNKAGLRVIEALTASGIT</sequence>
<dbReference type="Proteomes" id="UP000236752">
    <property type="component" value="Unassembled WGS sequence"/>
</dbReference>
<dbReference type="InterPro" id="IPR011990">
    <property type="entry name" value="TPR-like_helical_dom_sf"/>
</dbReference>
<gene>
    <name evidence="1" type="ORF">SAMN04488045_0678</name>
</gene>
<evidence type="ECO:0000313" key="1">
    <source>
        <dbReference type="EMBL" id="SEF64115.1"/>
    </source>
</evidence>
<dbReference type="GO" id="GO:0006355">
    <property type="term" value="P:regulation of DNA-templated transcription"/>
    <property type="evidence" value="ECO:0007669"/>
    <property type="project" value="InterPro"/>
</dbReference>
<protein>
    <submittedName>
        <fullName evidence="1">TolB amino-terminal domain-containing protein</fullName>
    </submittedName>
</protein>
<dbReference type="Gene3D" id="3.40.50.10070">
    <property type="entry name" value="TolB, N-terminal domain"/>
    <property type="match status" value="1"/>
</dbReference>
<proteinExistence type="predicted"/>
<accession>A0A1H5TMS5</accession>
<dbReference type="AlphaFoldDB" id="A0A1H5TMS5"/>
<name>A0A1H5TMS5_9RHOB</name>
<dbReference type="SUPFAM" id="SSF48452">
    <property type="entry name" value="TPR-like"/>
    <property type="match status" value="1"/>
</dbReference>
<dbReference type="InterPro" id="IPR016032">
    <property type="entry name" value="Sig_transdc_resp-reg_C-effctor"/>
</dbReference>
<dbReference type="Gene3D" id="1.10.10.10">
    <property type="entry name" value="Winged helix-like DNA-binding domain superfamily/Winged helix DNA-binding domain"/>
    <property type="match status" value="1"/>
</dbReference>
<dbReference type="GO" id="GO:0003677">
    <property type="term" value="F:DNA binding"/>
    <property type="evidence" value="ECO:0007669"/>
    <property type="project" value="InterPro"/>
</dbReference>
<dbReference type="Gene3D" id="1.25.40.10">
    <property type="entry name" value="Tetratricopeptide repeat domain"/>
    <property type="match status" value="1"/>
</dbReference>
<evidence type="ECO:0000313" key="2">
    <source>
        <dbReference type="Proteomes" id="UP000236752"/>
    </source>
</evidence>
<dbReference type="PANTHER" id="PTHR12558">
    <property type="entry name" value="CELL DIVISION CYCLE 16,23,27"/>
    <property type="match status" value="1"/>
</dbReference>
<dbReference type="EMBL" id="FNUZ01000001">
    <property type="protein sequence ID" value="SEF64115.1"/>
    <property type="molecule type" value="Genomic_DNA"/>
</dbReference>
<dbReference type="SUPFAM" id="SSF46894">
    <property type="entry name" value="C-terminal effector domain of the bipartite response regulators"/>
    <property type="match status" value="1"/>
</dbReference>
<reference evidence="1 2" key="1">
    <citation type="submission" date="2016-10" db="EMBL/GenBank/DDBJ databases">
        <authorList>
            <person name="de Groot N.N."/>
        </authorList>
    </citation>
    <scope>NUCLEOTIDE SEQUENCE [LARGE SCALE GENOMIC DNA]</scope>
    <source>
        <strain evidence="1 2">DSM 26915</strain>
    </source>
</reference>
<organism evidence="1 2">
    <name type="scientific">Thalassococcus halodurans</name>
    <dbReference type="NCBI Taxonomy" id="373675"/>
    <lineage>
        <taxon>Bacteria</taxon>
        <taxon>Pseudomonadati</taxon>
        <taxon>Pseudomonadota</taxon>
        <taxon>Alphaproteobacteria</taxon>
        <taxon>Rhodobacterales</taxon>
        <taxon>Roseobacteraceae</taxon>
        <taxon>Thalassococcus</taxon>
    </lineage>
</organism>
<dbReference type="PANTHER" id="PTHR12558:SF13">
    <property type="entry name" value="CELL DIVISION CYCLE PROTEIN 27 HOMOLOG"/>
    <property type="match status" value="1"/>
</dbReference>